<name>A0ABR7WI89_9ACTN</name>
<dbReference type="Pfam" id="PF03551">
    <property type="entry name" value="PadR"/>
    <property type="match status" value="1"/>
</dbReference>
<feature type="domain" description="Transcription regulator PadR N-terminal" evidence="1">
    <location>
        <begin position="15"/>
        <end position="89"/>
    </location>
</feature>
<dbReference type="SUPFAM" id="SSF46785">
    <property type="entry name" value="Winged helix' DNA-binding domain"/>
    <property type="match status" value="1"/>
</dbReference>
<proteinExistence type="predicted"/>
<keyword evidence="3" id="KW-1185">Reference proteome</keyword>
<dbReference type="InterPro" id="IPR036390">
    <property type="entry name" value="WH_DNA-bd_sf"/>
</dbReference>
<organism evidence="2 3">
    <name type="scientific">Gordonia hankookensis</name>
    <dbReference type="NCBI Taxonomy" id="589403"/>
    <lineage>
        <taxon>Bacteria</taxon>
        <taxon>Bacillati</taxon>
        <taxon>Actinomycetota</taxon>
        <taxon>Actinomycetes</taxon>
        <taxon>Mycobacteriales</taxon>
        <taxon>Gordoniaceae</taxon>
        <taxon>Gordonia</taxon>
    </lineage>
</organism>
<accession>A0ABR7WI89</accession>
<dbReference type="Gene3D" id="1.10.10.10">
    <property type="entry name" value="Winged helix-like DNA-binding domain superfamily/Winged helix DNA-binding domain"/>
    <property type="match status" value="1"/>
</dbReference>
<dbReference type="InterPro" id="IPR036388">
    <property type="entry name" value="WH-like_DNA-bd_sf"/>
</dbReference>
<dbReference type="EMBL" id="JACWMS010000006">
    <property type="protein sequence ID" value="MBD1322477.1"/>
    <property type="molecule type" value="Genomic_DNA"/>
</dbReference>
<dbReference type="InterPro" id="IPR005149">
    <property type="entry name" value="Tscrpt_reg_PadR_N"/>
</dbReference>
<evidence type="ECO:0000313" key="2">
    <source>
        <dbReference type="EMBL" id="MBD1322477.1"/>
    </source>
</evidence>
<evidence type="ECO:0000259" key="1">
    <source>
        <dbReference type="Pfam" id="PF03551"/>
    </source>
</evidence>
<dbReference type="RefSeq" id="WP_190268793.1">
    <property type="nucleotide sequence ID" value="NZ_BAABAD010000005.1"/>
</dbReference>
<protein>
    <submittedName>
        <fullName evidence="2">PadR family transcriptional regulator</fullName>
    </submittedName>
</protein>
<gene>
    <name evidence="2" type="ORF">IDF66_23095</name>
</gene>
<comment type="caution">
    <text evidence="2">The sequence shown here is derived from an EMBL/GenBank/DDBJ whole genome shotgun (WGS) entry which is preliminary data.</text>
</comment>
<dbReference type="PANTHER" id="PTHR43252">
    <property type="entry name" value="TRANSCRIPTIONAL REGULATOR YQJI"/>
    <property type="match status" value="1"/>
</dbReference>
<dbReference type="Proteomes" id="UP000602395">
    <property type="component" value="Unassembled WGS sequence"/>
</dbReference>
<reference evidence="2 3" key="1">
    <citation type="submission" date="2020-09" db="EMBL/GenBank/DDBJ databases">
        <title>Novel species in genus Gordonia.</title>
        <authorList>
            <person name="Zhang G."/>
        </authorList>
    </citation>
    <scope>NUCLEOTIDE SEQUENCE [LARGE SCALE GENOMIC DNA]</scope>
    <source>
        <strain evidence="2 3">ON-33</strain>
    </source>
</reference>
<sequence>MPRRRKVTNLVGLAVLAALVERPMHRYEIATVLRERGKDRDMAIKWGSLYTVVDNLTKHSLVEVTGVDRDGARPERTIYAITDAGRSELVDWTRELISTPGPQAQPFVAGLSVAAILPPEVVVAALDDRLDALASAIDSAEVDLAAQVERIPRLFTVEAEYSLAMLRAEAEWVRGFRVEIDDGSFPGIDVWRRLHEFGLSAEHIADLVEKGEFTPGPP</sequence>
<dbReference type="PANTHER" id="PTHR43252:SF2">
    <property type="entry name" value="TRANSCRIPTION REGULATOR, PADR-LIKE FAMILY"/>
    <property type="match status" value="1"/>
</dbReference>
<evidence type="ECO:0000313" key="3">
    <source>
        <dbReference type="Proteomes" id="UP000602395"/>
    </source>
</evidence>